<dbReference type="Gene3D" id="1.10.260.40">
    <property type="entry name" value="lambda repressor-like DNA-binding domains"/>
    <property type="match status" value="1"/>
</dbReference>
<evidence type="ECO:0000259" key="1">
    <source>
        <dbReference type="PROSITE" id="PS50943"/>
    </source>
</evidence>
<comment type="caution">
    <text evidence="2">The sequence shown here is derived from an EMBL/GenBank/DDBJ whole genome shotgun (WGS) entry which is preliminary data.</text>
</comment>
<protein>
    <submittedName>
        <fullName evidence="2">Helix-turn-helix domain-containing protein</fullName>
    </submittedName>
</protein>
<dbReference type="Pfam" id="PF13560">
    <property type="entry name" value="HTH_31"/>
    <property type="match status" value="1"/>
</dbReference>
<reference evidence="2 3" key="1">
    <citation type="submission" date="2019-04" db="EMBL/GenBank/DDBJ databases">
        <title>Streptomyces oryziradicis sp. nov., a novel actinomycete isolated from rhizosphere soil of rice (Oryza sativa L.).</title>
        <authorList>
            <person name="Li C."/>
        </authorList>
    </citation>
    <scope>NUCLEOTIDE SEQUENCE [LARGE SCALE GENOMIC DNA]</scope>
    <source>
        <strain evidence="2 3">NEAU-C40</strain>
    </source>
</reference>
<dbReference type="EMBL" id="SUMC01000051">
    <property type="protein sequence ID" value="TKA04591.1"/>
    <property type="molecule type" value="Genomic_DNA"/>
</dbReference>
<evidence type="ECO:0000313" key="2">
    <source>
        <dbReference type="EMBL" id="TKA04591.1"/>
    </source>
</evidence>
<dbReference type="AlphaFoldDB" id="A0A4U0SB28"/>
<dbReference type="CDD" id="cd00093">
    <property type="entry name" value="HTH_XRE"/>
    <property type="match status" value="1"/>
</dbReference>
<dbReference type="Pfam" id="PF19054">
    <property type="entry name" value="DUF5753"/>
    <property type="match status" value="1"/>
</dbReference>
<gene>
    <name evidence="2" type="ORF">FCI23_35630</name>
</gene>
<sequence length="294" mass="33247">MAARISPSERHRRLGAELRKLRTKAGMSGDEASALLDADRTRISHIEAGRMNVPRNGLYRLLRSYGCPDGPLFDGLMAMAHGRGKGWWDEYADVMERRALDLAETEARATNIRIHEPLFIPGMLQTEPYARALLLGIERDVEHIERYVQFRMARQHVLAGEAPMPYHAVVHESALRVRIGTEKVMREQLLRLLEVARLPNVTLQVFPFEMGGYSGFSRPFALFGGPTPELDTLHLSHAQDSMFTGDGDRISEYARMFDRLQSLAFAPANPTVAPERQVNRDSLSLIQHILHDLQ</sequence>
<dbReference type="SMART" id="SM00530">
    <property type="entry name" value="HTH_XRE"/>
    <property type="match status" value="1"/>
</dbReference>
<dbReference type="GO" id="GO:0003677">
    <property type="term" value="F:DNA binding"/>
    <property type="evidence" value="ECO:0007669"/>
    <property type="project" value="InterPro"/>
</dbReference>
<dbReference type="InterPro" id="IPR001387">
    <property type="entry name" value="Cro/C1-type_HTH"/>
</dbReference>
<evidence type="ECO:0000313" key="3">
    <source>
        <dbReference type="Proteomes" id="UP000305778"/>
    </source>
</evidence>
<feature type="domain" description="HTH cro/C1-type" evidence="1">
    <location>
        <begin position="18"/>
        <end position="72"/>
    </location>
</feature>
<name>A0A4U0SB28_9ACTN</name>
<accession>A0A4U0SB28</accession>
<organism evidence="2 3">
    <name type="scientific">Actinacidiphila oryziradicis</name>
    <dbReference type="NCBI Taxonomy" id="2571141"/>
    <lineage>
        <taxon>Bacteria</taxon>
        <taxon>Bacillati</taxon>
        <taxon>Actinomycetota</taxon>
        <taxon>Actinomycetes</taxon>
        <taxon>Kitasatosporales</taxon>
        <taxon>Streptomycetaceae</taxon>
        <taxon>Actinacidiphila</taxon>
    </lineage>
</organism>
<dbReference type="SUPFAM" id="SSF47413">
    <property type="entry name" value="lambda repressor-like DNA-binding domains"/>
    <property type="match status" value="1"/>
</dbReference>
<keyword evidence="3" id="KW-1185">Reference proteome</keyword>
<dbReference type="Proteomes" id="UP000305778">
    <property type="component" value="Unassembled WGS sequence"/>
</dbReference>
<dbReference type="InterPro" id="IPR010982">
    <property type="entry name" value="Lambda_DNA-bd_dom_sf"/>
</dbReference>
<dbReference type="RefSeq" id="WP_136728315.1">
    <property type="nucleotide sequence ID" value="NZ_SUMC01000051.1"/>
</dbReference>
<dbReference type="InterPro" id="IPR043917">
    <property type="entry name" value="DUF5753"/>
</dbReference>
<proteinExistence type="predicted"/>
<dbReference type="OrthoDB" id="3462393at2"/>
<dbReference type="PROSITE" id="PS50943">
    <property type="entry name" value="HTH_CROC1"/>
    <property type="match status" value="1"/>
</dbReference>